<feature type="transmembrane region" description="Helical" evidence="6">
    <location>
        <begin position="217"/>
        <end position="236"/>
    </location>
</feature>
<feature type="transmembrane region" description="Helical" evidence="6">
    <location>
        <begin position="295"/>
        <end position="314"/>
    </location>
</feature>
<dbReference type="PANTHER" id="PTHR30250">
    <property type="entry name" value="PST FAMILY PREDICTED COLANIC ACID TRANSPORTER"/>
    <property type="match status" value="1"/>
</dbReference>
<evidence type="ECO:0000256" key="2">
    <source>
        <dbReference type="ARBA" id="ARBA00022475"/>
    </source>
</evidence>
<protein>
    <submittedName>
        <fullName evidence="7">Uncharacterized protein</fullName>
    </submittedName>
</protein>
<reference evidence="7 8" key="1">
    <citation type="journal article" date="2019" name="Nat. Microbiol.">
        <title>Mediterranean grassland soil C-N compound turnover is dependent on rainfall and depth, and is mediated by genomically divergent microorganisms.</title>
        <authorList>
            <person name="Diamond S."/>
            <person name="Andeer P.F."/>
            <person name="Li Z."/>
            <person name="Crits-Christoph A."/>
            <person name="Burstein D."/>
            <person name="Anantharaman K."/>
            <person name="Lane K.R."/>
            <person name="Thomas B.C."/>
            <person name="Pan C."/>
            <person name="Northen T.R."/>
            <person name="Banfield J.F."/>
        </authorList>
    </citation>
    <scope>NUCLEOTIDE SEQUENCE [LARGE SCALE GENOMIC DNA]</scope>
    <source>
        <strain evidence="7">WS_1</strain>
    </source>
</reference>
<dbReference type="AlphaFoldDB" id="A0A538SGG1"/>
<dbReference type="EMBL" id="VBOR01000034">
    <property type="protein sequence ID" value="TMQ50455.1"/>
    <property type="molecule type" value="Genomic_DNA"/>
</dbReference>
<keyword evidence="4 6" id="KW-1133">Transmembrane helix</keyword>
<feature type="transmembrane region" description="Helical" evidence="6">
    <location>
        <begin position="387"/>
        <end position="408"/>
    </location>
</feature>
<keyword evidence="2" id="KW-1003">Cell membrane</keyword>
<evidence type="ECO:0000313" key="7">
    <source>
        <dbReference type="EMBL" id="TMQ50455.1"/>
    </source>
</evidence>
<dbReference type="Proteomes" id="UP000316292">
    <property type="component" value="Unassembled WGS sequence"/>
</dbReference>
<feature type="transmembrane region" description="Helical" evidence="6">
    <location>
        <begin position="178"/>
        <end position="197"/>
    </location>
</feature>
<feature type="transmembrane region" description="Helical" evidence="6">
    <location>
        <begin position="151"/>
        <end position="172"/>
    </location>
</feature>
<feature type="transmembrane region" description="Helical" evidence="6">
    <location>
        <begin position="83"/>
        <end position="104"/>
    </location>
</feature>
<evidence type="ECO:0000256" key="4">
    <source>
        <dbReference type="ARBA" id="ARBA00022989"/>
    </source>
</evidence>
<dbReference type="PANTHER" id="PTHR30250:SF11">
    <property type="entry name" value="O-ANTIGEN TRANSPORTER-RELATED"/>
    <property type="match status" value="1"/>
</dbReference>
<dbReference type="GO" id="GO:0005886">
    <property type="term" value="C:plasma membrane"/>
    <property type="evidence" value="ECO:0007669"/>
    <property type="project" value="UniProtKB-SubCell"/>
</dbReference>
<organism evidence="7 8">
    <name type="scientific">Eiseniibacteriota bacterium</name>
    <dbReference type="NCBI Taxonomy" id="2212470"/>
    <lineage>
        <taxon>Bacteria</taxon>
        <taxon>Candidatus Eiseniibacteriota</taxon>
    </lineage>
</organism>
<feature type="transmembrane region" description="Helical" evidence="6">
    <location>
        <begin position="361"/>
        <end position="381"/>
    </location>
</feature>
<feature type="transmembrane region" description="Helical" evidence="6">
    <location>
        <begin position="326"/>
        <end position="349"/>
    </location>
</feature>
<name>A0A538SGG1_UNCEI</name>
<dbReference type="InterPro" id="IPR050833">
    <property type="entry name" value="Poly_Biosynth_Transport"/>
</dbReference>
<feature type="transmembrane region" description="Helical" evidence="6">
    <location>
        <begin position="52"/>
        <end position="71"/>
    </location>
</feature>
<evidence type="ECO:0000256" key="6">
    <source>
        <dbReference type="SAM" id="Phobius"/>
    </source>
</evidence>
<feature type="transmembrane region" description="Helical" evidence="6">
    <location>
        <begin position="420"/>
        <end position="438"/>
    </location>
</feature>
<feature type="transmembrane region" description="Helical" evidence="6">
    <location>
        <begin position="450"/>
        <end position="470"/>
    </location>
</feature>
<sequence>MLKTLRESFKHTSIYTLGNLTSKAVGLLLIPIYTHYLKPSEYGVMDILDLTIILIGVVVSMGLGSSLFRFYHAAVTEEERQEVVGSALLFSVIFAGVVGIPILLGSRVFSHLLFRTPGYALYIQVAILSFWIGMIAETCRTYLRARQQSAFYVATLLVQLVISVGLNIYFIVFRHLGVLGFLLSSLIVNTLASVALLIHTLAQTGFRVSIPRTRSMLLYGAPFVFSGLGHFVLNFADRYFLNAFSNLTEVGIYALGYKFGFTLNMLASAPFLQMWDAQVFVVAKGPNPKATYARIFEYFAALILFAVLILSVFIKDILRAMASPEYFAAWRIVPIVAMGYVFNGWGQYFRLGMLLTGRTRPIGVIMMGTGAVTVVLYVILIRAFHGIGAALATFLSFGLMMVWTYAWSQRLYPVPFDHRRTATVLVIAGSCYAIAWIADRASGAFTAPGYMIRILAVAAYPVALVLVGFFSDEGIHRLQDLPAGIRRFARGGDLVEP</sequence>
<keyword evidence="5 6" id="KW-0472">Membrane</keyword>
<feature type="transmembrane region" description="Helical" evidence="6">
    <location>
        <begin position="119"/>
        <end position="139"/>
    </location>
</feature>
<proteinExistence type="predicted"/>
<evidence type="ECO:0000313" key="8">
    <source>
        <dbReference type="Proteomes" id="UP000316292"/>
    </source>
</evidence>
<comment type="subcellular location">
    <subcellularLocation>
        <location evidence="1">Cell membrane</location>
        <topology evidence="1">Multi-pass membrane protein</topology>
    </subcellularLocation>
</comment>
<gene>
    <name evidence="7" type="ORF">E6K71_02585</name>
</gene>
<feature type="transmembrane region" description="Helical" evidence="6">
    <location>
        <begin position="12"/>
        <end position="32"/>
    </location>
</feature>
<comment type="caution">
    <text evidence="7">The sequence shown here is derived from an EMBL/GenBank/DDBJ whole genome shotgun (WGS) entry which is preliminary data.</text>
</comment>
<feature type="transmembrane region" description="Helical" evidence="6">
    <location>
        <begin position="256"/>
        <end position="275"/>
    </location>
</feature>
<dbReference type="Pfam" id="PF01943">
    <property type="entry name" value="Polysacc_synt"/>
    <property type="match status" value="1"/>
</dbReference>
<dbReference type="InterPro" id="IPR002797">
    <property type="entry name" value="Polysacc_synth"/>
</dbReference>
<evidence type="ECO:0000256" key="1">
    <source>
        <dbReference type="ARBA" id="ARBA00004651"/>
    </source>
</evidence>
<evidence type="ECO:0000256" key="5">
    <source>
        <dbReference type="ARBA" id="ARBA00023136"/>
    </source>
</evidence>
<keyword evidence="3 6" id="KW-0812">Transmembrane</keyword>
<evidence type="ECO:0000256" key="3">
    <source>
        <dbReference type="ARBA" id="ARBA00022692"/>
    </source>
</evidence>
<accession>A0A538SGG1</accession>